<protein>
    <recommendedName>
        <fullName evidence="3 9">Tyrosine recombinase XerD</fullName>
    </recommendedName>
</protein>
<dbReference type="InterPro" id="IPR044068">
    <property type="entry name" value="CB"/>
</dbReference>
<sequence>MNPEHTQVLEPAEQALIQQFLDQLWLEKDVSQHTLSAYGSDLTQFGRFLAGQQRQLLNADSQLINQFLAIRYQQQLSPRSSSRMLSSLRRFYRHYHKAGRCRVNPVTELVNPKIGRSLPKTLSEQDVEALLQAPDCNELIQFRDKAMLELLYACGLRVSELISLTLQQVSVNQGVLRVLGKGNKERLVPMGEEAQDWLSRYLQQARPDIVKGDSNLVFASSRGGQMTRQTFWHRIKFYAKVAGIQAALSPHTLRHAFATHLLNHGADLRVVQMLLGHSDLSTTQIYTHVAQARLQRLHQQHHPRG</sequence>
<dbReference type="HAMAP" id="MF_01807">
    <property type="entry name" value="Recomb_XerD"/>
    <property type="match status" value="1"/>
</dbReference>
<feature type="active site" evidence="9">
    <location>
        <position position="277"/>
    </location>
</feature>
<dbReference type="Proteomes" id="UP000704611">
    <property type="component" value="Unassembled WGS sequence"/>
</dbReference>
<dbReference type="InterPro" id="IPR050090">
    <property type="entry name" value="Tyrosine_recombinase_XerCD"/>
</dbReference>
<feature type="active site" evidence="9">
    <location>
        <position position="251"/>
    </location>
</feature>
<dbReference type="EMBL" id="JAHRID010000004">
    <property type="protein sequence ID" value="MBV2129397.1"/>
    <property type="molecule type" value="Genomic_DNA"/>
</dbReference>
<evidence type="ECO:0000256" key="7">
    <source>
        <dbReference type="ARBA" id="ARBA00022908"/>
    </source>
</evidence>
<keyword evidence="6 9" id="KW-0159">Chromosome partition</keyword>
<comment type="similarity">
    <text evidence="2 9">Belongs to the 'phage' integrase family. XerD subfamily.</text>
</comment>
<keyword evidence="8 9" id="KW-0131">Cell cycle</keyword>
<dbReference type="PANTHER" id="PTHR30349">
    <property type="entry name" value="PHAGE INTEGRASE-RELATED"/>
    <property type="match status" value="1"/>
</dbReference>
<gene>
    <name evidence="9 13" type="primary">xerD</name>
    <name evidence="13" type="ORF">KQY15_09855</name>
</gene>
<comment type="subunit">
    <text evidence="9">Forms a cyclic heterotetrameric complex composed of two molecules of XerC and two molecules of XerD.</text>
</comment>
<dbReference type="Pfam" id="PF02899">
    <property type="entry name" value="Phage_int_SAM_1"/>
    <property type="match status" value="1"/>
</dbReference>
<evidence type="ECO:0000259" key="12">
    <source>
        <dbReference type="PROSITE" id="PS51900"/>
    </source>
</evidence>
<evidence type="ECO:0000256" key="1">
    <source>
        <dbReference type="ARBA" id="ARBA00004496"/>
    </source>
</evidence>
<keyword evidence="5 9" id="KW-0132">Cell division</keyword>
<evidence type="ECO:0000256" key="10">
    <source>
        <dbReference type="PROSITE-ProRule" id="PRU01248"/>
    </source>
</evidence>
<dbReference type="Pfam" id="PF00589">
    <property type="entry name" value="Phage_integrase"/>
    <property type="match status" value="1"/>
</dbReference>
<keyword evidence="14" id="KW-1185">Reference proteome</keyword>
<comment type="caution">
    <text evidence="13">The sequence shown here is derived from an EMBL/GenBank/DDBJ whole genome shotgun (WGS) entry which is preliminary data.</text>
</comment>
<evidence type="ECO:0000313" key="14">
    <source>
        <dbReference type="Proteomes" id="UP000704611"/>
    </source>
</evidence>
<feature type="active site" evidence="9">
    <location>
        <position position="157"/>
    </location>
</feature>
<reference evidence="13 14" key="1">
    <citation type="submission" date="2021-06" db="EMBL/GenBank/DDBJ databases">
        <title>Rheinheimera indica sp. nov., isolated from deep-sea sediment.</title>
        <authorList>
            <person name="Wang Z."/>
            <person name="Zhang X.-Y."/>
        </authorList>
    </citation>
    <scope>NUCLEOTIDE SEQUENCE [LARGE SCALE GENOMIC DNA]</scope>
    <source>
        <strain evidence="13 14">SM2107</strain>
    </source>
</reference>
<evidence type="ECO:0000256" key="6">
    <source>
        <dbReference type="ARBA" id="ARBA00022829"/>
    </source>
</evidence>
<evidence type="ECO:0000313" key="13">
    <source>
        <dbReference type="EMBL" id="MBV2129397.1"/>
    </source>
</evidence>
<dbReference type="InterPro" id="IPR004107">
    <property type="entry name" value="Integrase_SAM-like_N"/>
</dbReference>
<evidence type="ECO:0000256" key="5">
    <source>
        <dbReference type="ARBA" id="ARBA00022618"/>
    </source>
</evidence>
<keyword evidence="4 9" id="KW-0963">Cytoplasm</keyword>
<dbReference type="CDD" id="cd00798">
    <property type="entry name" value="INT_XerDC_C"/>
    <property type="match status" value="1"/>
</dbReference>
<evidence type="ECO:0000259" key="11">
    <source>
        <dbReference type="PROSITE" id="PS51898"/>
    </source>
</evidence>
<dbReference type="RefSeq" id="WP_217669293.1">
    <property type="nucleotide sequence ID" value="NZ_JAHRID010000004.1"/>
</dbReference>
<name>A0ABS6MKP8_9GAMM</name>
<dbReference type="NCBIfam" id="TIGR02225">
    <property type="entry name" value="recomb_XerD"/>
    <property type="match status" value="1"/>
</dbReference>
<organism evidence="13 14">
    <name type="scientific">Arsukibacterium indicum</name>
    <dbReference type="NCBI Taxonomy" id="2848612"/>
    <lineage>
        <taxon>Bacteria</taxon>
        <taxon>Pseudomonadati</taxon>
        <taxon>Pseudomonadota</taxon>
        <taxon>Gammaproteobacteria</taxon>
        <taxon>Chromatiales</taxon>
        <taxon>Chromatiaceae</taxon>
        <taxon>Arsukibacterium</taxon>
    </lineage>
</organism>
<feature type="domain" description="Tyr recombinase" evidence="11">
    <location>
        <begin position="117"/>
        <end position="299"/>
    </location>
</feature>
<dbReference type="InterPro" id="IPR002104">
    <property type="entry name" value="Integrase_catalytic"/>
</dbReference>
<accession>A0ABS6MKP8</accession>
<dbReference type="InterPro" id="IPR023009">
    <property type="entry name" value="Tyrosine_recombinase_XerC/XerD"/>
</dbReference>
<keyword evidence="9 10" id="KW-0238">DNA-binding</keyword>
<proteinExistence type="inferred from homology"/>
<dbReference type="NCBIfam" id="NF040815">
    <property type="entry name" value="recomb_XerA_Arch"/>
    <property type="match status" value="1"/>
</dbReference>
<dbReference type="PROSITE" id="PS51898">
    <property type="entry name" value="TYR_RECOMBINASE"/>
    <property type="match status" value="1"/>
</dbReference>
<evidence type="ECO:0000256" key="9">
    <source>
        <dbReference type="HAMAP-Rule" id="MF_01807"/>
    </source>
</evidence>
<feature type="active site" evidence="9">
    <location>
        <position position="181"/>
    </location>
</feature>
<dbReference type="NCBIfam" id="NF001399">
    <property type="entry name" value="PRK00283.1"/>
    <property type="match status" value="1"/>
</dbReference>
<keyword evidence="9" id="KW-0233">DNA recombination</keyword>
<comment type="function">
    <text evidence="9">Site-specific tyrosine recombinase, which acts by catalyzing the cutting and rejoining of the recombining DNA molecules. The XerC-XerD complex is essential to convert dimers of the bacterial chromosome into monomers to permit their segregation at cell division. It also contributes to the segregational stability of plasmids.</text>
</comment>
<dbReference type="HAMAP" id="MF_01808">
    <property type="entry name" value="Recomb_XerC_XerD"/>
    <property type="match status" value="1"/>
</dbReference>
<dbReference type="InterPro" id="IPR011932">
    <property type="entry name" value="Recomb_XerD"/>
</dbReference>
<keyword evidence="7 9" id="KW-0229">DNA integration</keyword>
<comment type="subcellular location">
    <subcellularLocation>
        <location evidence="1 9">Cytoplasm</location>
    </subcellularLocation>
</comment>
<evidence type="ECO:0000256" key="2">
    <source>
        <dbReference type="ARBA" id="ARBA00010450"/>
    </source>
</evidence>
<evidence type="ECO:0000256" key="3">
    <source>
        <dbReference type="ARBA" id="ARBA00015810"/>
    </source>
</evidence>
<evidence type="ECO:0000256" key="4">
    <source>
        <dbReference type="ARBA" id="ARBA00022490"/>
    </source>
</evidence>
<feature type="active site" evidence="9">
    <location>
        <position position="254"/>
    </location>
</feature>
<feature type="domain" description="Core-binding (CB)" evidence="12">
    <location>
        <begin position="11"/>
        <end position="96"/>
    </location>
</feature>
<dbReference type="PANTHER" id="PTHR30349:SF90">
    <property type="entry name" value="TYROSINE RECOMBINASE XERD"/>
    <property type="match status" value="1"/>
</dbReference>
<dbReference type="PROSITE" id="PS51900">
    <property type="entry name" value="CB"/>
    <property type="match status" value="1"/>
</dbReference>
<evidence type="ECO:0000256" key="8">
    <source>
        <dbReference type="ARBA" id="ARBA00023306"/>
    </source>
</evidence>
<feature type="active site" description="O-(3'-phospho-DNA)-tyrosine intermediate" evidence="9">
    <location>
        <position position="286"/>
    </location>
</feature>